<protein>
    <submittedName>
        <fullName evidence="9">Vps54-domain-containing protein</fullName>
    </submittedName>
</protein>
<dbReference type="OrthoDB" id="10259024at2759"/>
<feature type="region of interest" description="Disordered" evidence="7">
    <location>
        <begin position="157"/>
        <end position="176"/>
    </location>
</feature>
<dbReference type="GO" id="GO:0015031">
    <property type="term" value="P:protein transport"/>
    <property type="evidence" value="ECO:0007669"/>
    <property type="project" value="UniProtKB-KW"/>
</dbReference>
<dbReference type="InterPro" id="IPR012501">
    <property type="entry name" value="Vps54_C"/>
</dbReference>
<dbReference type="GO" id="GO:0019905">
    <property type="term" value="F:syntaxin binding"/>
    <property type="evidence" value="ECO:0007669"/>
    <property type="project" value="TreeGrafter"/>
</dbReference>
<evidence type="ECO:0000256" key="4">
    <source>
        <dbReference type="ARBA" id="ARBA00022927"/>
    </source>
</evidence>
<comment type="similarity">
    <text evidence="2">Belongs to the VPS54 family.</text>
</comment>
<dbReference type="GO" id="GO:0000938">
    <property type="term" value="C:GARP complex"/>
    <property type="evidence" value="ECO:0007669"/>
    <property type="project" value="InterPro"/>
</dbReference>
<feature type="region of interest" description="Disordered" evidence="7">
    <location>
        <begin position="779"/>
        <end position="847"/>
    </location>
</feature>
<feature type="compositionally biased region" description="Polar residues" evidence="7">
    <location>
        <begin position="1155"/>
        <end position="1165"/>
    </location>
</feature>
<evidence type="ECO:0000259" key="8">
    <source>
        <dbReference type="Pfam" id="PF07928"/>
    </source>
</evidence>
<dbReference type="InterPro" id="IPR039745">
    <property type="entry name" value="Vps54"/>
</dbReference>
<feature type="compositionally biased region" description="Acidic residues" evidence="7">
    <location>
        <begin position="402"/>
        <end position="411"/>
    </location>
</feature>
<feature type="compositionally biased region" description="Pro residues" evidence="7">
    <location>
        <begin position="1166"/>
        <end position="1184"/>
    </location>
</feature>
<evidence type="ECO:0000256" key="7">
    <source>
        <dbReference type="SAM" id="MobiDB-lite"/>
    </source>
</evidence>
<proteinExistence type="inferred from homology"/>
<feature type="region of interest" description="Disordered" evidence="7">
    <location>
        <begin position="1"/>
        <end position="53"/>
    </location>
</feature>
<keyword evidence="4" id="KW-0653">Protein transport</keyword>
<feature type="compositionally biased region" description="Pro residues" evidence="7">
    <location>
        <begin position="1103"/>
        <end position="1112"/>
    </location>
</feature>
<sequence>MSNSSPASSRASSPVTAQAYDAVTPTAGPSSSRYNFQWDPSERRGPESVSGTTAYGQDYFAAAPTGLGFHFAGSTASLNLGALPNEWSSSKLGFHAISTVLNNPHKRQAPPKAHSSLPSVVPATLPRVRRKDFDSYLNAISPEWEKLEKNLPLPSSSQFEMQQDAGPSSPPTLDRKGSLGSLASFSSLEPLNTARLQALNPPSTTQLPPLDSVPPVFFESDFDLANPRTFALVTELDGEFGDADPIALAHSLPLLEKFSHYADTIELHLSSEIAARAPSFFAALTNLHTLQAESTATLSQISRLRAMLEQVDQNVAKKGMEVVALEKRVQGIKEVERSVEGVKDVVKFTGAAREKVGKGMWGEALVVLGVLDEMWNVAVPSELSLPFAQKPNGRLSPLPPTPEDEEEEESESPPPAYSASPGSSSTPLKLLPSLGIPLSQLNAFSALPSHLHSLTLEIASSLSDELVSVLRDDLLRRIETGYSTLSVKSSTKGSVTEETKNRLTVLVDGLMKTKGLKEAALSWREVVLEEIRSLVRKHFSGFDFESPSQTPTGPTIDYTDRPQLAAHLRSLPHAAFMSDMRTVYRDMLSVVEGLHLQTALLGEISESIEADERATKAVRQGKEGKTSRPPPTPLSLPGPSSSSPDDRASVTSLLLAELTDTLSSATELAHTQAARLLSCRSEVHASLPLQDFVELFNETWEFVVRCEVVCRRMIVGLRGAIVSQAKVFLQTFHQTRLTQSAKLVEDEQWGPQEVSLDIQTTANIIVDAAMKDPAELILRPEAIEESRTPTSPTPRSSSLLSPFKGLLRSPSFAQNGTASPTQPALPPSITSSAAKPPNRGTATTNKNSKHLYVESSSFFTVPATSAVLTLLTDYLAVIINLGILTTDTMSRIIEFLKAFNSRTCQVVLGAGAMRSAGLKNITAKHLALASQSLSIMIALVPYIRETFRRHLSSKQAVMLIEFDKLKRDYQEHQHEIHAKLIAIMGDRLSAHIKSLQAVNWNKAKAGGGINEYMELLVKETVTLHKVLSRYLSAAVVEDVMSQVFAAINHRLSEEYGKIELPHAEAKMKLLEDARFLHQKLSALKTIGKPSMMLETVIQEKPIPRPPGAPPTPTRSSSLMSPPNSAASNASTNQRLRGLLARSTSSSYDRSLPTLPGSSENGSRTQTPPPMAGAPTASNPPPPPARSTTSSPVPDQRTTPRAPETLNDGTHGGGNPTVSRSLSPNPFQRPHRAKSPPPPPPLPIDVEAEVPPSPPLPEPPLGSGFRQVEIPSEPGPERVTASSLPATQDFFQSIAIFGTGTP</sequence>
<feature type="compositionally biased region" description="Pro residues" evidence="7">
    <location>
        <begin position="1250"/>
        <end position="1259"/>
    </location>
</feature>
<feature type="region of interest" description="Disordered" evidence="7">
    <location>
        <begin position="1099"/>
        <end position="1282"/>
    </location>
</feature>
<feature type="compositionally biased region" description="Basic and acidic residues" evidence="7">
    <location>
        <begin position="612"/>
        <end position="626"/>
    </location>
</feature>
<dbReference type="EMBL" id="ML769387">
    <property type="protein sequence ID" value="KAE9409440.1"/>
    <property type="molecule type" value="Genomic_DNA"/>
</dbReference>
<feature type="compositionally biased region" description="Low complexity" evidence="7">
    <location>
        <begin position="1"/>
        <end position="14"/>
    </location>
</feature>
<feature type="domain" description="Vacuolar protein sorting-associated protein 54 C-terminal" evidence="8">
    <location>
        <begin position="856"/>
        <end position="987"/>
    </location>
</feature>
<keyword evidence="10" id="KW-1185">Reference proteome</keyword>
<gene>
    <name evidence="9" type="ORF">BT96DRAFT_524984</name>
</gene>
<evidence type="ECO:0000256" key="3">
    <source>
        <dbReference type="ARBA" id="ARBA00022448"/>
    </source>
</evidence>
<evidence type="ECO:0000313" key="10">
    <source>
        <dbReference type="Proteomes" id="UP000799118"/>
    </source>
</evidence>
<evidence type="ECO:0000256" key="2">
    <source>
        <dbReference type="ARBA" id="ARBA00009150"/>
    </source>
</evidence>
<keyword evidence="6" id="KW-0175">Coiled coil</keyword>
<evidence type="ECO:0000313" key="9">
    <source>
        <dbReference type="EMBL" id="KAE9409440.1"/>
    </source>
</evidence>
<dbReference type="GO" id="GO:0005829">
    <property type="term" value="C:cytosol"/>
    <property type="evidence" value="ECO:0007669"/>
    <property type="project" value="GOC"/>
</dbReference>
<keyword evidence="5" id="KW-0333">Golgi apparatus</keyword>
<dbReference type="Gene3D" id="6.10.250.860">
    <property type="match status" value="1"/>
</dbReference>
<dbReference type="PANTHER" id="PTHR12965:SF0">
    <property type="entry name" value="VACUOLAR PROTEIN SORTING-ASSOCIATED PROTEIN 54"/>
    <property type="match status" value="1"/>
</dbReference>
<feature type="compositionally biased region" description="Polar residues" evidence="7">
    <location>
        <begin position="811"/>
        <end position="833"/>
    </location>
</feature>
<evidence type="ECO:0000256" key="6">
    <source>
        <dbReference type="ARBA" id="ARBA00023054"/>
    </source>
</evidence>
<accession>A0A6A4IHG7</accession>
<feature type="compositionally biased region" description="Polar residues" evidence="7">
    <location>
        <begin position="1215"/>
        <end position="1225"/>
    </location>
</feature>
<keyword evidence="3" id="KW-0813">Transport</keyword>
<feature type="region of interest" description="Disordered" evidence="7">
    <location>
        <begin position="612"/>
        <end position="649"/>
    </location>
</feature>
<dbReference type="PANTHER" id="PTHR12965">
    <property type="entry name" value="VACUOLAR PROTEIN SORTING 54"/>
    <property type="match status" value="1"/>
</dbReference>
<evidence type="ECO:0000256" key="5">
    <source>
        <dbReference type="ARBA" id="ARBA00023034"/>
    </source>
</evidence>
<name>A0A6A4IHG7_9AGAR</name>
<dbReference type="Pfam" id="PF07928">
    <property type="entry name" value="Vps54"/>
    <property type="match status" value="1"/>
</dbReference>
<dbReference type="GO" id="GO:0006896">
    <property type="term" value="P:Golgi to vacuole transport"/>
    <property type="evidence" value="ECO:0007669"/>
    <property type="project" value="TreeGrafter"/>
</dbReference>
<dbReference type="GO" id="GO:0042147">
    <property type="term" value="P:retrograde transport, endosome to Golgi"/>
    <property type="evidence" value="ECO:0007669"/>
    <property type="project" value="InterPro"/>
</dbReference>
<dbReference type="Proteomes" id="UP000799118">
    <property type="component" value="Unassembled WGS sequence"/>
</dbReference>
<reference evidence="9" key="1">
    <citation type="journal article" date="2019" name="Environ. Microbiol.">
        <title>Fungal ecological strategies reflected in gene transcription - a case study of two litter decomposers.</title>
        <authorList>
            <person name="Barbi F."/>
            <person name="Kohler A."/>
            <person name="Barry K."/>
            <person name="Baskaran P."/>
            <person name="Daum C."/>
            <person name="Fauchery L."/>
            <person name="Ihrmark K."/>
            <person name="Kuo A."/>
            <person name="LaButti K."/>
            <person name="Lipzen A."/>
            <person name="Morin E."/>
            <person name="Grigoriev I.V."/>
            <person name="Henrissat B."/>
            <person name="Lindahl B."/>
            <person name="Martin F."/>
        </authorList>
    </citation>
    <scope>NUCLEOTIDE SEQUENCE</scope>
    <source>
        <strain evidence="9">JB14</strain>
    </source>
</reference>
<evidence type="ECO:0000256" key="1">
    <source>
        <dbReference type="ARBA" id="ARBA00004601"/>
    </source>
</evidence>
<feature type="compositionally biased region" description="Low complexity" evidence="7">
    <location>
        <begin position="788"/>
        <end position="802"/>
    </location>
</feature>
<organism evidence="9 10">
    <name type="scientific">Gymnopus androsaceus JB14</name>
    <dbReference type="NCBI Taxonomy" id="1447944"/>
    <lineage>
        <taxon>Eukaryota</taxon>
        <taxon>Fungi</taxon>
        <taxon>Dikarya</taxon>
        <taxon>Basidiomycota</taxon>
        <taxon>Agaricomycotina</taxon>
        <taxon>Agaricomycetes</taxon>
        <taxon>Agaricomycetidae</taxon>
        <taxon>Agaricales</taxon>
        <taxon>Marasmiineae</taxon>
        <taxon>Omphalotaceae</taxon>
        <taxon>Gymnopus</taxon>
    </lineage>
</organism>
<feature type="compositionally biased region" description="Low complexity" evidence="7">
    <location>
        <begin position="1115"/>
        <end position="1130"/>
    </location>
</feature>
<comment type="subcellular location">
    <subcellularLocation>
        <location evidence="1">Golgi apparatus</location>
        <location evidence="1">trans-Golgi network</location>
    </subcellularLocation>
</comment>
<feature type="region of interest" description="Disordered" evidence="7">
    <location>
        <begin position="389"/>
        <end position="424"/>
    </location>
</feature>